<reference evidence="2 3" key="1">
    <citation type="journal article" date="2013" name="PLoS Genet.">
        <title>Distinctive expansion of potential virulence genes in the genome of the oomycete fish pathogen Saprolegnia parasitica.</title>
        <authorList>
            <person name="Jiang R.H."/>
            <person name="de Bruijn I."/>
            <person name="Haas B.J."/>
            <person name="Belmonte R."/>
            <person name="Lobach L."/>
            <person name="Christie J."/>
            <person name="van den Ackerveken G."/>
            <person name="Bottin A."/>
            <person name="Bulone V."/>
            <person name="Diaz-Moreno S.M."/>
            <person name="Dumas B."/>
            <person name="Fan L."/>
            <person name="Gaulin E."/>
            <person name="Govers F."/>
            <person name="Grenville-Briggs L.J."/>
            <person name="Horner N.R."/>
            <person name="Levin J.Z."/>
            <person name="Mammella M."/>
            <person name="Meijer H.J."/>
            <person name="Morris P."/>
            <person name="Nusbaum C."/>
            <person name="Oome S."/>
            <person name="Phillips A.J."/>
            <person name="van Rooyen D."/>
            <person name="Rzeszutek E."/>
            <person name="Saraiva M."/>
            <person name="Secombes C.J."/>
            <person name="Seidl M.F."/>
            <person name="Snel B."/>
            <person name="Stassen J.H."/>
            <person name="Sykes S."/>
            <person name="Tripathy S."/>
            <person name="van den Berg H."/>
            <person name="Vega-Arreguin J.C."/>
            <person name="Wawra S."/>
            <person name="Young S.K."/>
            <person name="Zeng Q."/>
            <person name="Dieguez-Uribeondo J."/>
            <person name="Russ C."/>
            <person name="Tyler B.M."/>
            <person name="van West P."/>
        </authorList>
    </citation>
    <scope>NUCLEOTIDE SEQUENCE [LARGE SCALE GENOMIC DNA]</scope>
    <source>
        <strain evidence="2 3">CBS 223.65</strain>
    </source>
</reference>
<organism evidence="2 3">
    <name type="scientific">Saprolegnia parasitica (strain CBS 223.65)</name>
    <dbReference type="NCBI Taxonomy" id="695850"/>
    <lineage>
        <taxon>Eukaryota</taxon>
        <taxon>Sar</taxon>
        <taxon>Stramenopiles</taxon>
        <taxon>Oomycota</taxon>
        <taxon>Saprolegniomycetes</taxon>
        <taxon>Saprolegniales</taxon>
        <taxon>Saprolegniaceae</taxon>
        <taxon>Saprolegnia</taxon>
    </lineage>
</organism>
<keyword evidence="3" id="KW-1185">Reference proteome</keyword>
<dbReference type="GeneID" id="24125696"/>
<protein>
    <submittedName>
        <fullName evidence="2">Uncharacterized protein</fullName>
    </submittedName>
</protein>
<evidence type="ECO:0000313" key="2">
    <source>
        <dbReference type="EMBL" id="KDO31953.1"/>
    </source>
</evidence>
<evidence type="ECO:0000256" key="1">
    <source>
        <dbReference type="SAM" id="MobiDB-lite"/>
    </source>
</evidence>
<accession>A0A067CN61</accession>
<proteinExistence type="predicted"/>
<gene>
    <name evidence="2" type="ORF">SPRG_03168</name>
</gene>
<dbReference type="EMBL" id="KK583196">
    <property type="protein sequence ID" value="KDO31953.1"/>
    <property type="molecule type" value="Genomic_DNA"/>
</dbReference>
<dbReference type="OrthoDB" id="72536at2759"/>
<dbReference type="RefSeq" id="XP_012197150.1">
    <property type="nucleotide sequence ID" value="XM_012341760.1"/>
</dbReference>
<name>A0A067CN61_SAPPC</name>
<sequence>MAAPLMEFHPSMSLEHHAAPTPIPTKPSLAVSSGAPADPDHVWHDVNDTIKLGLMAERNAYVAKLVALQAYVVGTIDGPLYIARV</sequence>
<dbReference type="KEGG" id="spar:SPRG_03168"/>
<evidence type="ECO:0000313" key="3">
    <source>
        <dbReference type="Proteomes" id="UP000030745"/>
    </source>
</evidence>
<dbReference type="VEuPathDB" id="FungiDB:SPRG_03168"/>
<dbReference type="AlphaFoldDB" id="A0A067CN61"/>
<dbReference type="Proteomes" id="UP000030745">
    <property type="component" value="Unassembled WGS sequence"/>
</dbReference>
<feature type="region of interest" description="Disordered" evidence="1">
    <location>
        <begin position="16"/>
        <end position="40"/>
    </location>
</feature>